<accession>A0AAF0T978</accession>
<gene>
    <name evidence="1" type="ORF">MTR67_002889</name>
</gene>
<keyword evidence="2" id="KW-1185">Reference proteome</keyword>
<name>A0AAF0T978_SOLVR</name>
<evidence type="ECO:0000313" key="2">
    <source>
        <dbReference type="Proteomes" id="UP001234989"/>
    </source>
</evidence>
<sequence length="74" mass="8460">MDLRSVSPFHQPGLIIYFSFQKIIFFEANNGTPVRTVDQYMVCRSLSVAPYLQFSKNQVLEPSQSHSTVQQYGS</sequence>
<dbReference type="Proteomes" id="UP001234989">
    <property type="component" value="Chromosome 1"/>
</dbReference>
<evidence type="ECO:0000313" key="1">
    <source>
        <dbReference type="EMBL" id="WMV09504.1"/>
    </source>
</evidence>
<dbReference type="AlphaFoldDB" id="A0AAF0T978"/>
<proteinExistence type="predicted"/>
<protein>
    <submittedName>
        <fullName evidence="1">Uncharacterized protein</fullName>
    </submittedName>
</protein>
<reference evidence="1" key="1">
    <citation type="submission" date="2023-08" db="EMBL/GenBank/DDBJ databases">
        <title>A de novo genome assembly of Solanum verrucosum Schlechtendal, a Mexican diploid species geographically isolated from the other diploid A-genome species in potato relatives.</title>
        <authorList>
            <person name="Hosaka K."/>
        </authorList>
    </citation>
    <scope>NUCLEOTIDE SEQUENCE</scope>
    <source>
        <tissue evidence="1">Young leaves</tissue>
    </source>
</reference>
<dbReference type="EMBL" id="CP133612">
    <property type="protein sequence ID" value="WMV09504.1"/>
    <property type="molecule type" value="Genomic_DNA"/>
</dbReference>
<organism evidence="1 2">
    <name type="scientific">Solanum verrucosum</name>
    <dbReference type="NCBI Taxonomy" id="315347"/>
    <lineage>
        <taxon>Eukaryota</taxon>
        <taxon>Viridiplantae</taxon>
        <taxon>Streptophyta</taxon>
        <taxon>Embryophyta</taxon>
        <taxon>Tracheophyta</taxon>
        <taxon>Spermatophyta</taxon>
        <taxon>Magnoliopsida</taxon>
        <taxon>eudicotyledons</taxon>
        <taxon>Gunneridae</taxon>
        <taxon>Pentapetalae</taxon>
        <taxon>asterids</taxon>
        <taxon>lamiids</taxon>
        <taxon>Solanales</taxon>
        <taxon>Solanaceae</taxon>
        <taxon>Solanoideae</taxon>
        <taxon>Solaneae</taxon>
        <taxon>Solanum</taxon>
    </lineage>
</organism>